<name>A0A0V1IP42_TRIPS</name>
<dbReference type="EMBL" id="JYDS01000123">
    <property type="protein sequence ID" value="KRZ24340.1"/>
    <property type="molecule type" value="Genomic_DNA"/>
</dbReference>
<evidence type="ECO:0000313" key="2">
    <source>
        <dbReference type="Proteomes" id="UP000054805"/>
    </source>
</evidence>
<reference evidence="1 2" key="1">
    <citation type="submission" date="2015-01" db="EMBL/GenBank/DDBJ databases">
        <title>Evolution of Trichinella species and genotypes.</title>
        <authorList>
            <person name="Korhonen P.K."/>
            <person name="Edoardo P."/>
            <person name="Giuseppe L.R."/>
            <person name="Gasser R.B."/>
        </authorList>
    </citation>
    <scope>NUCLEOTIDE SEQUENCE [LARGE SCALE GENOMIC DNA]</scope>
    <source>
        <strain evidence="1">ISS588</strain>
    </source>
</reference>
<protein>
    <submittedName>
        <fullName evidence="1">Uncharacterized protein</fullName>
    </submittedName>
</protein>
<dbReference type="Proteomes" id="UP000054805">
    <property type="component" value="Unassembled WGS sequence"/>
</dbReference>
<comment type="caution">
    <text evidence="1">The sequence shown here is derived from an EMBL/GenBank/DDBJ whole genome shotgun (WGS) entry which is preliminary data.</text>
</comment>
<organism evidence="1 2">
    <name type="scientific">Trichinella pseudospiralis</name>
    <name type="common">Parasitic roundworm</name>
    <dbReference type="NCBI Taxonomy" id="6337"/>
    <lineage>
        <taxon>Eukaryota</taxon>
        <taxon>Metazoa</taxon>
        <taxon>Ecdysozoa</taxon>
        <taxon>Nematoda</taxon>
        <taxon>Enoplea</taxon>
        <taxon>Dorylaimia</taxon>
        <taxon>Trichinellida</taxon>
        <taxon>Trichinellidae</taxon>
        <taxon>Trichinella</taxon>
    </lineage>
</organism>
<gene>
    <name evidence="1" type="ORF">T4B_6969</name>
</gene>
<sequence length="97" mass="10551">MGQENLCELLFNWPLFVIRLLSTTAFVDAVAAFRPARLAQCQYKQTGRFVPSGAFYPSGQQCPSWSANMLAGVVACAKVSAALSPRLDTIDGKKHLC</sequence>
<evidence type="ECO:0000313" key="1">
    <source>
        <dbReference type="EMBL" id="KRZ24340.1"/>
    </source>
</evidence>
<keyword evidence="2" id="KW-1185">Reference proteome</keyword>
<proteinExistence type="predicted"/>
<accession>A0A0V1IP42</accession>
<dbReference type="AlphaFoldDB" id="A0A0V1IP42"/>